<organism evidence="2 3">
    <name type="scientific">Circinella minor</name>
    <dbReference type="NCBI Taxonomy" id="1195481"/>
    <lineage>
        <taxon>Eukaryota</taxon>
        <taxon>Fungi</taxon>
        <taxon>Fungi incertae sedis</taxon>
        <taxon>Mucoromycota</taxon>
        <taxon>Mucoromycotina</taxon>
        <taxon>Mucoromycetes</taxon>
        <taxon>Mucorales</taxon>
        <taxon>Lichtheimiaceae</taxon>
        <taxon>Circinella</taxon>
    </lineage>
</organism>
<dbReference type="AlphaFoldDB" id="A0A8H7VF00"/>
<proteinExistence type="predicted"/>
<dbReference type="PANTHER" id="PTHR43319:SF3">
    <property type="entry name" value="BETA-LACTAMASE-RELATED DOMAIN-CONTAINING PROTEIN"/>
    <property type="match status" value="1"/>
</dbReference>
<dbReference type="Gene3D" id="3.40.710.10">
    <property type="entry name" value="DD-peptidase/beta-lactamase superfamily"/>
    <property type="match status" value="1"/>
</dbReference>
<comment type="caution">
    <text evidence="2">The sequence shown here is derived from an EMBL/GenBank/DDBJ whole genome shotgun (WGS) entry which is preliminary data.</text>
</comment>
<evidence type="ECO:0000313" key="3">
    <source>
        <dbReference type="Proteomes" id="UP000646827"/>
    </source>
</evidence>
<dbReference type="PANTHER" id="PTHR43319">
    <property type="entry name" value="BETA-LACTAMASE-RELATED"/>
    <property type="match status" value="1"/>
</dbReference>
<evidence type="ECO:0000313" key="2">
    <source>
        <dbReference type="EMBL" id="KAG2220596.1"/>
    </source>
</evidence>
<sequence>GQPTNLPEIIENDTTTKRTTHSIFKKVVVQLTTVGIVLGSIGLRRYVTGGPYSPWSCSVFGYQCDRLYDFQFNGYVHEDYISAESVFKKNFYTGEEVGAATAAYVDGELVLDIQGGWQDPVKKIPYTNKTLQMVFSSTKALTSIVVAQFIEKGVLDYEEKISTYWPEFAQGNKENVTLSDLMQHAAGVNYLENGITFAEAEDSERFSRILASQPHAFGGVRTRSYHAASRGWYINEILKRVAGVTVNDVAAEFNKKYDIEWYLRPYQEEYDERISHFYGTTPLIELYLSIKELGFANFIKAVWNPDENFVKTADTYPNKTPTLDSGSLAIRRIESPSYSGHTNARSIAKLAAMMANEGKAIVKGEPDLFNANTYALVTEQAPLDFDLFFKRSIKFLKGGWGNHGEFLVEGVQFVGWPGLGGSTFLWNDELKIGFAYHMNGIPSFKSPDDRSMSILAEIVKQVQKKNK</sequence>
<protein>
    <recommendedName>
        <fullName evidence="1">Beta-lactamase-related domain-containing protein</fullName>
    </recommendedName>
</protein>
<name>A0A8H7VF00_9FUNG</name>
<gene>
    <name evidence="2" type="ORF">INT45_002618</name>
</gene>
<dbReference type="InterPro" id="IPR012338">
    <property type="entry name" value="Beta-lactam/transpept-like"/>
</dbReference>
<keyword evidence="3" id="KW-1185">Reference proteome</keyword>
<evidence type="ECO:0000259" key="1">
    <source>
        <dbReference type="Pfam" id="PF00144"/>
    </source>
</evidence>
<dbReference type="SUPFAM" id="SSF56601">
    <property type="entry name" value="beta-lactamase/transpeptidase-like"/>
    <property type="match status" value="1"/>
</dbReference>
<accession>A0A8H7VF00</accession>
<dbReference type="OrthoDB" id="5946976at2759"/>
<dbReference type="Proteomes" id="UP000646827">
    <property type="component" value="Unassembled WGS sequence"/>
</dbReference>
<dbReference type="InterPro" id="IPR052907">
    <property type="entry name" value="Beta-lactamase/esterase"/>
</dbReference>
<dbReference type="EMBL" id="JAEPRB010000135">
    <property type="protein sequence ID" value="KAG2220596.1"/>
    <property type="molecule type" value="Genomic_DNA"/>
</dbReference>
<dbReference type="Pfam" id="PF00144">
    <property type="entry name" value="Beta-lactamase"/>
    <property type="match status" value="1"/>
</dbReference>
<feature type="non-terminal residue" evidence="2">
    <location>
        <position position="1"/>
    </location>
</feature>
<feature type="domain" description="Beta-lactamase-related" evidence="1">
    <location>
        <begin position="96"/>
        <end position="450"/>
    </location>
</feature>
<reference evidence="2 3" key="1">
    <citation type="submission" date="2020-12" db="EMBL/GenBank/DDBJ databases">
        <title>Metabolic potential, ecology and presence of endohyphal bacteria is reflected in genomic diversity of Mucoromycotina.</title>
        <authorList>
            <person name="Muszewska A."/>
            <person name="Okrasinska A."/>
            <person name="Steczkiewicz K."/>
            <person name="Drgas O."/>
            <person name="Orlowska M."/>
            <person name="Perlinska-Lenart U."/>
            <person name="Aleksandrzak-Piekarczyk T."/>
            <person name="Szatraj K."/>
            <person name="Zielenkiewicz U."/>
            <person name="Pilsyk S."/>
            <person name="Malc E."/>
            <person name="Mieczkowski P."/>
            <person name="Kruszewska J.S."/>
            <person name="Biernat P."/>
            <person name="Pawlowska J."/>
        </authorList>
    </citation>
    <scope>NUCLEOTIDE SEQUENCE [LARGE SCALE GENOMIC DNA]</scope>
    <source>
        <strain evidence="2 3">CBS 142.35</strain>
    </source>
</reference>
<dbReference type="InterPro" id="IPR001466">
    <property type="entry name" value="Beta-lactam-related"/>
</dbReference>